<evidence type="ECO:0000313" key="2">
    <source>
        <dbReference type="Proteomes" id="UP001501410"/>
    </source>
</evidence>
<dbReference type="EMBL" id="BAABEZ010000022">
    <property type="protein sequence ID" value="GAA4455506.1"/>
    <property type="molecule type" value="Genomic_DNA"/>
</dbReference>
<comment type="caution">
    <text evidence="1">The sequence shown here is derived from an EMBL/GenBank/DDBJ whole genome shotgun (WGS) entry which is preliminary data.</text>
</comment>
<evidence type="ECO:0000313" key="1">
    <source>
        <dbReference type="EMBL" id="GAA4455506.1"/>
    </source>
</evidence>
<proteinExistence type="predicted"/>
<dbReference type="InterPro" id="IPR016024">
    <property type="entry name" value="ARM-type_fold"/>
</dbReference>
<gene>
    <name evidence="1" type="ORF">GCM10023092_19280</name>
</gene>
<dbReference type="InterPro" id="IPR011989">
    <property type="entry name" value="ARM-like"/>
</dbReference>
<keyword evidence="2" id="KW-1185">Reference proteome</keyword>
<reference evidence="2" key="1">
    <citation type="journal article" date="2019" name="Int. J. Syst. Evol. Microbiol.">
        <title>The Global Catalogue of Microorganisms (GCM) 10K type strain sequencing project: providing services to taxonomists for standard genome sequencing and annotation.</title>
        <authorList>
            <consortium name="The Broad Institute Genomics Platform"/>
            <consortium name="The Broad Institute Genome Sequencing Center for Infectious Disease"/>
            <person name="Wu L."/>
            <person name="Ma J."/>
        </authorList>
    </citation>
    <scope>NUCLEOTIDE SEQUENCE [LARGE SCALE GENOMIC DNA]</scope>
    <source>
        <strain evidence="2">JCM 31921</strain>
    </source>
</reference>
<dbReference type="SUPFAM" id="SSF48371">
    <property type="entry name" value="ARM repeat"/>
    <property type="match status" value="1"/>
</dbReference>
<dbReference type="Proteomes" id="UP001501410">
    <property type="component" value="Unassembled WGS sequence"/>
</dbReference>
<dbReference type="RefSeq" id="WP_344826047.1">
    <property type="nucleotide sequence ID" value="NZ_BAABEZ010000022.1"/>
</dbReference>
<name>A0ABP8MSW9_9BACT</name>
<sequence length="188" mass="21159">MDIQKALLSEHSKEQAAAIAGFAGSDEQHFKELFDLFLHGDKRTVQRAAWVLSMYADAHPEKMPPYVHRMLEYCCQGAVDGTVKRNVVRILQFVAIPADCEEMALELCFSWLEDPKEAIAVRCFSMTVLEHLCNRYPELKESLAQLIRHALDHEVCSAAFRNRAQKTLQALKGRKKAAGAASLKKSVD</sequence>
<dbReference type="Gene3D" id="1.25.10.10">
    <property type="entry name" value="Leucine-rich Repeat Variant"/>
    <property type="match status" value="1"/>
</dbReference>
<evidence type="ECO:0008006" key="3">
    <source>
        <dbReference type="Google" id="ProtNLM"/>
    </source>
</evidence>
<accession>A0ABP8MSW9</accession>
<protein>
    <recommendedName>
        <fullName evidence="3">HEAT repeat domain-containing protein</fullName>
    </recommendedName>
</protein>
<organism evidence="1 2">
    <name type="scientific">Rurimicrobium arvi</name>
    <dbReference type="NCBI Taxonomy" id="2049916"/>
    <lineage>
        <taxon>Bacteria</taxon>
        <taxon>Pseudomonadati</taxon>
        <taxon>Bacteroidota</taxon>
        <taxon>Chitinophagia</taxon>
        <taxon>Chitinophagales</taxon>
        <taxon>Chitinophagaceae</taxon>
        <taxon>Rurimicrobium</taxon>
    </lineage>
</organism>